<dbReference type="eggNOG" id="COG0681">
    <property type="taxonomic scope" value="Bacteria"/>
</dbReference>
<evidence type="ECO:0000313" key="8">
    <source>
        <dbReference type="EMBL" id="EOH90995.1"/>
    </source>
</evidence>
<proteinExistence type="predicted"/>
<keyword evidence="4 7" id="KW-0472">Membrane</keyword>
<feature type="compositionally biased region" description="Basic and acidic residues" evidence="6">
    <location>
        <begin position="41"/>
        <end position="61"/>
    </location>
</feature>
<evidence type="ECO:0000256" key="4">
    <source>
        <dbReference type="ARBA" id="ARBA00023136"/>
    </source>
</evidence>
<evidence type="ECO:0000256" key="1">
    <source>
        <dbReference type="ARBA" id="ARBA00004370"/>
    </source>
</evidence>
<dbReference type="PANTHER" id="PTHR10806:SF6">
    <property type="entry name" value="SIGNAL PEPTIDASE COMPLEX CATALYTIC SUBUNIT SEC11"/>
    <property type="match status" value="1"/>
</dbReference>
<keyword evidence="3 7" id="KW-1133">Transmembrane helix</keyword>
<evidence type="ECO:0000256" key="7">
    <source>
        <dbReference type="SAM" id="Phobius"/>
    </source>
</evidence>
<name>R2S689_9ENTE</name>
<dbReference type="NCBIfam" id="TIGR02228">
    <property type="entry name" value="sigpep_I_arch"/>
    <property type="match status" value="1"/>
</dbReference>
<organism evidence="8 9">
    <name type="scientific">Enterococcus pallens ATCC BAA-351</name>
    <dbReference type="NCBI Taxonomy" id="1158607"/>
    <lineage>
        <taxon>Bacteria</taxon>
        <taxon>Bacillati</taxon>
        <taxon>Bacillota</taxon>
        <taxon>Bacilli</taxon>
        <taxon>Lactobacillales</taxon>
        <taxon>Enterococcaceae</taxon>
        <taxon>Enterococcus</taxon>
    </lineage>
</organism>
<comment type="subcellular location">
    <subcellularLocation>
        <location evidence="1">Membrane</location>
    </subcellularLocation>
</comment>
<evidence type="ECO:0000256" key="2">
    <source>
        <dbReference type="ARBA" id="ARBA00022692"/>
    </source>
</evidence>
<evidence type="ECO:0000313" key="9">
    <source>
        <dbReference type="Proteomes" id="UP000013782"/>
    </source>
</evidence>
<evidence type="ECO:0000256" key="3">
    <source>
        <dbReference type="ARBA" id="ARBA00022989"/>
    </source>
</evidence>
<dbReference type="EMBL" id="AJAQ01000035">
    <property type="protein sequence ID" value="EOH90995.1"/>
    <property type="molecule type" value="Genomic_DNA"/>
</dbReference>
<dbReference type="GO" id="GO:0009003">
    <property type="term" value="F:signal peptidase activity"/>
    <property type="evidence" value="ECO:0007669"/>
    <property type="project" value="UniProtKB-EC"/>
</dbReference>
<dbReference type="InterPro" id="IPR019533">
    <property type="entry name" value="Peptidase_S26"/>
</dbReference>
<feature type="region of interest" description="Disordered" evidence="6">
    <location>
        <begin position="1"/>
        <end position="140"/>
    </location>
</feature>
<dbReference type="InterPro" id="IPR001733">
    <property type="entry name" value="Peptidase_S26B"/>
</dbReference>
<feature type="compositionally biased region" description="Basic and acidic residues" evidence="6">
    <location>
        <begin position="102"/>
        <end position="117"/>
    </location>
</feature>
<protein>
    <recommendedName>
        <fullName evidence="5">Signal peptidase I</fullName>
        <ecNumber evidence="5">3.4.21.89</ecNumber>
    </recommendedName>
</protein>
<dbReference type="HOGENOM" id="CLU_075769_0_0_9"/>
<dbReference type="GO" id="GO:0004252">
    <property type="term" value="F:serine-type endopeptidase activity"/>
    <property type="evidence" value="ECO:0007669"/>
    <property type="project" value="UniProtKB-UniRule"/>
</dbReference>
<dbReference type="EC" id="3.4.21.89" evidence="5"/>
<comment type="caution">
    <text evidence="8">The sequence shown here is derived from an EMBL/GenBank/DDBJ whole genome shotgun (WGS) entry which is preliminary data.</text>
</comment>
<dbReference type="RefSeq" id="WP_010758511.1">
    <property type="nucleotide sequence ID" value="NZ_ASWD01000004.1"/>
</dbReference>
<feature type="transmembrane region" description="Helical" evidence="7">
    <location>
        <begin position="148"/>
        <end position="173"/>
    </location>
</feature>
<dbReference type="AlphaFoldDB" id="R2S689"/>
<dbReference type="SUPFAM" id="SSF51306">
    <property type="entry name" value="LexA/Signal peptidase"/>
    <property type="match status" value="1"/>
</dbReference>
<accession>R2S689</accession>
<dbReference type="Proteomes" id="UP000013782">
    <property type="component" value="Unassembled WGS sequence"/>
</dbReference>
<dbReference type="GO" id="GO:0006465">
    <property type="term" value="P:signal peptide processing"/>
    <property type="evidence" value="ECO:0007669"/>
    <property type="project" value="UniProtKB-UniRule"/>
</dbReference>
<evidence type="ECO:0000256" key="5">
    <source>
        <dbReference type="NCBIfam" id="TIGR02228"/>
    </source>
</evidence>
<sequence length="338" mass="39439">MSRQRGYRERDYEYDEPPYRDERPPSNRRPPRRYDEEEDYPDHGRPYPRRPTEQVYREPARKSSGQRGNPRSSESRRRYPDNYPNDYSDGYQSNRRTHNSHPRLEASYETYDRERMLPPRGVRPQRPMPPTQGAQPLQEAKKSTNRKIFLFIYNLFFYTLTIGILLSSLMFAFSEKSDAAIFGYRFYQVLTNSMAPQPDSPSRGFYAGDIVLVKMTDGSQVKEGDIVTFQVGEGDRYLTHRMVERLTELNGQEGDYIVTKGDANNSKDPPISADKVYGKVTFIIPKMGSVLNFVQENLWLCIVCVLSTFGFFLVLKAYFLQPEPARRPNKQRNYPRGV</sequence>
<reference evidence="8 9" key="1">
    <citation type="submission" date="2013-02" db="EMBL/GenBank/DDBJ databases">
        <title>The Genome Sequence of Enterococcus pallens BAA-351.</title>
        <authorList>
            <consortium name="The Broad Institute Genome Sequencing Platform"/>
            <consortium name="The Broad Institute Genome Sequencing Center for Infectious Disease"/>
            <person name="Earl A.M."/>
            <person name="Gilmore M.S."/>
            <person name="Lebreton F."/>
            <person name="Walker B."/>
            <person name="Young S.K."/>
            <person name="Zeng Q."/>
            <person name="Gargeya S."/>
            <person name="Fitzgerald M."/>
            <person name="Haas B."/>
            <person name="Abouelleil A."/>
            <person name="Alvarado L."/>
            <person name="Arachchi H.M."/>
            <person name="Berlin A.M."/>
            <person name="Chapman S.B."/>
            <person name="Dewar J."/>
            <person name="Goldberg J."/>
            <person name="Griggs A."/>
            <person name="Gujja S."/>
            <person name="Hansen M."/>
            <person name="Howarth C."/>
            <person name="Imamovic A."/>
            <person name="Larimer J."/>
            <person name="McCowan C."/>
            <person name="Murphy C."/>
            <person name="Neiman D."/>
            <person name="Pearson M."/>
            <person name="Priest M."/>
            <person name="Roberts A."/>
            <person name="Saif S."/>
            <person name="Shea T."/>
            <person name="Sisk P."/>
            <person name="Sykes S."/>
            <person name="Wortman J."/>
            <person name="Nusbaum C."/>
            <person name="Birren B."/>
        </authorList>
    </citation>
    <scope>NUCLEOTIDE SEQUENCE [LARGE SCALE GENOMIC DNA]</scope>
    <source>
        <strain evidence="8 9">ATCC BAA-351</strain>
    </source>
</reference>
<dbReference type="STRING" id="160454.RV10_GL004510"/>
<keyword evidence="2 7" id="KW-0812">Transmembrane</keyword>
<feature type="compositionally biased region" description="Basic and acidic residues" evidence="6">
    <location>
        <begin position="1"/>
        <end position="25"/>
    </location>
</feature>
<dbReference type="GO" id="GO:0016020">
    <property type="term" value="C:membrane"/>
    <property type="evidence" value="ECO:0007669"/>
    <property type="project" value="UniProtKB-SubCell"/>
</dbReference>
<evidence type="ECO:0000256" key="6">
    <source>
        <dbReference type="SAM" id="MobiDB-lite"/>
    </source>
</evidence>
<dbReference type="InterPro" id="IPR036286">
    <property type="entry name" value="LexA/Signal_pep-like_sf"/>
</dbReference>
<keyword evidence="9" id="KW-1185">Reference proteome</keyword>
<dbReference type="PANTHER" id="PTHR10806">
    <property type="entry name" value="SIGNAL PEPTIDASE COMPLEX CATALYTIC SUBUNIT SEC11"/>
    <property type="match status" value="1"/>
</dbReference>
<feature type="compositionally biased region" description="Polar residues" evidence="6">
    <location>
        <begin position="63"/>
        <end position="72"/>
    </location>
</feature>
<feature type="transmembrane region" description="Helical" evidence="7">
    <location>
        <begin position="297"/>
        <end position="320"/>
    </location>
</feature>
<dbReference type="CDD" id="cd06530">
    <property type="entry name" value="S26_SPase_I"/>
    <property type="match status" value="1"/>
</dbReference>
<dbReference type="PATRIC" id="fig|1158607.3.peg.3529"/>
<dbReference type="Gene3D" id="2.10.109.10">
    <property type="entry name" value="Umud Fragment, subunit A"/>
    <property type="match status" value="1"/>
</dbReference>
<gene>
    <name evidence="8" type="ORF">UAU_03534</name>
</gene>
<dbReference type="OrthoDB" id="3178064at2"/>